<reference evidence="2" key="1">
    <citation type="submission" date="2007-09" db="EMBL/GenBank/DDBJ databases">
        <title>Complete genome sequence of Rickettsia canadensis.</title>
        <authorList>
            <person name="Madan A."/>
            <person name="Fahey J."/>
            <person name="Helton E."/>
            <person name="Ketteman M."/>
            <person name="Madan A."/>
            <person name="Rodrigues S."/>
            <person name="Sanchez A."/>
            <person name="Whiting M."/>
            <person name="Dasch G."/>
            <person name="Eremeeva M."/>
        </authorList>
    </citation>
    <scope>NUCLEOTIDE SEQUENCE [LARGE SCALE GENOMIC DNA]</scope>
    <source>
        <strain evidence="2">McKiel</strain>
    </source>
</reference>
<dbReference type="AlphaFoldDB" id="A8EYJ8"/>
<dbReference type="Proteomes" id="UP000007056">
    <property type="component" value="Chromosome"/>
</dbReference>
<name>A8EYJ8_RICCK</name>
<dbReference type="STRING" id="293613.A1E_02430"/>
<dbReference type="KEGG" id="rcm:A1E_02430"/>
<gene>
    <name evidence="1" type="ordered locus">A1E_02430</name>
</gene>
<accession>A8EYJ8</accession>
<evidence type="ECO:0000313" key="2">
    <source>
        <dbReference type="Proteomes" id="UP000007056"/>
    </source>
</evidence>
<evidence type="ECO:0000313" key="1">
    <source>
        <dbReference type="EMBL" id="ABV73431.1"/>
    </source>
</evidence>
<protein>
    <submittedName>
        <fullName evidence="1">Uncharacterized protein</fullName>
    </submittedName>
</protein>
<proteinExistence type="predicted"/>
<dbReference type="EMBL" id="CP000409">
    <property type="protein sequence ID" value="ABV73431.1"/>
    <property type="molecule type" value="Genomic_DNA"/>
</dbReference>
<organism evidence="1 2">
    <name type="scientific">Rickettsia canadensis (strain McKiel)</name>
    <dbReference type="NCBI Taxonomy" id="293613"/>
    <lineage>
        <taxon>Bacteria</taxon>
        <taxon>Pseudomonadati</taxon>
        <taxon>Pseudomonadota</taxon>
        <taxon>Alphaproteobacteria</taxon>
        <taxon>Rickettsiales</taxon>
        <taxon>Rickettsiaceae</taxon>
        <taxon>Rickettsieae</taxon>
        <taxon>Rickettsia</taxon>
        <taxon>belli group</taxon>
    </lineage>
</organism>
<dbReference type="HOGENOM" id="CLU_3221376_0_0_5"/>
<sequence length="44" mass="5052">MGIRVALQKDYEKEGLKVENADINIEELSHSQINTNQIQKQVIL</sequence>